<dbReference type="EMBL" id="MH153803">
    <property type="protein sequence ID" value="AWN03561.1"/>
    <property type="molecule type" value="Genomic_DNA"/>
</dbReference>
<dbReference type="GeneID" id="54992104"/>
<protein>
    <submittedName>
        <fullName evidence="1">Uncharacterized protein</fullName>
    </submittedName>
</protein>
<organism evidence="1 2">
    <name type="scientific">Microbacterium phage Hyperion</name>
    <dbReference type="NCBI Taxonomy" id="2182354"/>
    <lineage>
        <taxon>Viruses</taxon>
        <taxon>Duplodnaviria</taxon>
        <taxon>Heunggongvirae</taxon>
        <taxon>Uroviricota</taxon>
        <taxon>Caudoviricetes</taxon>
        <taxon>Squashvirus</taxon>
        <taxon>Squashvirus hyperion</taxon>
    </lineage>
</organism>
<proteinExistence type="predicted"/>
<dbReference type="RefSeq" id="YP_009801588.1">
    <property type="nucleotide sequence ID" value="NC_047973.1"/>
</dbReference>
<evidence type="ECO:0000313" key="2">
    <source>
        <dbReference type="Proteomes" id="UP000246630"/>
    </source>
</evidence>
<keyword evidence="2" id="KW-1185">Reference proteome</keyword>
<reference evidence="1 2" key="1">
    <citation type="submission" date="2018-03" db="EMBL/GenBank/DDBJ databases">
        <authorList>
            <person name="Stanton A.-C.J."/>
            <person name="Garlena R.A."/>
            <person name="Russell D.A."/>
            <person name="Pope W.H."/>
            <person name="Jacobs-Sera D."/>
            <person name="Hatfull G.F."/>
        </authorList>
    </citation>
    <scope>NUCLEOTIDE SEQUENCE [LARGE SCALE GENOMIC DNA]</scope>
</reference>
<sequence>MGARASRRRHEGRRIRKFRRKWGDVTPAFLRMGKAILPLGRAAERAAKSMVMVTEVWTMPSGSIAFAQQPDGTTLIGIDPGVGHPSQSGVEAVRSQQEAAQSVDDMAVRMGLELTPWQRELAIAALTGTPLALVGGKQSGRATVKRIVDEIRGPESGEPIIDEIHRMPLG</sequence>
<dbReference type="Proteomes" id="UP000246630">
    <property type="component" value="Segment"/>
</dbReference>
<gene>
    <name evidence="1" type="primary">46</name>
    <name evidence="1" type="ORF">PBI_HYPERION_46</name>
</gene>
<accession>A0A2U8UJ33</accession>
<dbReference type="KEGG" id="vg:54992104"/>
<name>A0A2U8UJ33_9CAUD</name>
<evidence type="ECO:0000313" key="1">
    <source>
        <dbReference type="EMBL" id="AWN03561.1"/>
    </source>
</evidence>